<proteinExistence type="predicted"/>
<evidence type="ECO:0000313" key="1">
    <source>
        <dbReference type="EMBL" id="QHU02341.1"/>
    </source>
</evidence>
<reference evidence="1" key="1">
    <citation type="journal article" date="2020" name="Nature">
        <title>Giant virus diversity and host interactions through global metagenomics.</title>
        <authorList>
            <person name="Schulz F."/>
            <person name="Roux S."/>
            <person name="Paez-Espino D."/>
            <person name="Jungbluth S."/>
            <person name="Walsh D.A."/>
            <person name="Denef V.J."/>
            <person name="McMahon K.D."/>
            <person name="Konstantinidis K.T."/>
            <person name="Eloe-Fadrosh E.A."/>
            <person name="Kyrpides N.C."/>
            <person name="Woyke T."/>
        </authorList>
    </citation>
    <scope>NUCLEOTIDE SEQUENCE</scope>
    <source>
        <strain evidence="1">GVMAG-M-3300025880-75</strain>
    </source>
</reference>
<sequence length="106" mass="12746">MNMEKLNKLKNIIDNLDKIHHLKIFKVLKDNNVKFSENRNGIFINMNSFDENTIKNIELTLQYINRQEKQLLDIETIKYDLKQDFFIQNVKEVKDNITNNVITNEF</sequence>
<dbReference type="AlphaFoldDB" id="A0A6C0JBY0"/>
<accession>A0A6C0JBY0</accession>
<name>A0A6C0JBY0_9ZZZZ</name>
<organism evidence="1">
    <name type="scientific">viral metagenome</name>
    <dbReference type="NCBI Taxonomy" id="1070528"/>
    <lineage>
        <taxon>unclassified sequences</taxon>
        <taxon>metagenomes</taxon>
        <taxon>organismal metagenomes</taxon>
    </lineage>
</organism>
<protein>
    <recommendedName>
        <fullName evidence="2">NET domain-containing protein</fullName>
    </recommendedName>
</protein>
<evidence type="ECO:0008006" key="2">
    <source>
        <dbReference type="Google" id="ProtNLM"/>
    </source>
</evidence>
<dbReference type="EMBL" id="MN740356">
    <property type="protein sequence ID" value="QHU02341.1"/>
    <property type="molecule type" value="Genomic_DNA"/>
</dbReference>